<accession>A0A0P1GM53</accession>
<dbReference type="Gene3D" id="3.40.50.1820">
    <property type="entry name" value="alpha/beta hydrolase"/>
    <property type="match status" value="1"/>
</dbReference>
<dbReference type="EMBL" id="CYSF01000003">
    <property type="protein sequence ID" value="CUH83382.1"/>
    <property type="molecule type" value="Genomic_DNA"/>
</dbReference>
<evidence type="ECO:0000313" key="5">
    <source>
        <dbReference type="EMBL" id="CUH83382.1"/>
    </source>
</evidence>
<dbReference type="Gene3D" id="2.30.110.10">
    <property type="entry name" value="Electron Transport, Fmn-binding Protein, Chain A"/>
    <property type="match status" value="1"/>
</dbReference>
<dbReference type="AlphaFoldDB" id="A0A0P1GM53"/>
<dbReference type="PANTHER" id="PTHR42977:SF3">
    <property type="entry name" value="AB HYDROLASE-1 DOMAIN-CONTAINING PROTEIN"/>
    <property type="match status" value="1"/>
</dbReference>
<dbReference type="Proteomes" id="UP000051681">
    <property type="component" value="Unassembled WGS sequence"/>
</dbReference>
<dbReference type="SUPFAM" id="SSF50475">
    <property type="entry name" value="FMN-binding split barrel"/>
    <property type="match status" value="1"/>
</dbReference>
<dbReference type="GO" id="GO:0004301">
    <property type="term" value="F:epoxide hydrolase activity"/>
    <property type="evidence" value="ECO:0007669"/>
    <property type="project" value="TreeGrafter"/>
</dbReference>
<feature type="domain" description="AB hydrolase-1" evidence="3">
    <location>
        <begin position="273"/>
        <end position="515"/>
    </location>
</feature>
<sequence>MALAFADIAFTPAVRARQDRLGSGRYASFLAPERSGGDRLGAEERTFIEARDGFYQATVSETGWPYVQFRGGRPGFLKVLDERTIAYADLRGNRQYLSVGNLDGNDRISLILMDYPNARRLKIWGRATTQEAEGGPTAELLLDGTPAERAVVIHIEAIDWNCPRHIPRRYTVDEAHEEMTALTQENTALRTEIRALRHALNTKNPKLTQRTKTMKNLILSASTMAVMAGTLLLPVTLPQSATAAPNTFAVEMNTMEIDGLDIAYREAGNPENPTVLLLHGFPTSSHMFRELIPALAEDYHVIAPDYPGYGASSMPSAAEYDYSFANAADVVTQLIDAKGVEDYSVYLMDYGAPIGYRMFADHPERVTGFIIQNGNAYDEGLREFWDPIKAYWADPSVANGDALRAFLTLDATKWQFTHGVGDVSTVSPDNYWHVQYLLDRPGNQEVQLEMFLDYGTNVVEYPKWQALFREHQPPALIVWGKNDYIFPAEGAHPYRNDLTDVEFHLLDTGHFALEEYGAEIAGEMQDFLSRINK</sequence>
<dbReference type="InterPro" id="IPR051340">
    <property type="entry name" value="Haloalkane_dehalogenase"/>
</dbReference>
<dbReference type="EC" id="3.8.1.5" evidence="5"/>
<dbReference type="PRINTS" id="PR00111">
    <property type="entry name" value="ABHYDROLASE"/>
</dbReference>
<dbReference type="InterPro" id="IPR012349">
    <property type="entry name" value="Split_barrel_FMN-bd"/>
</dbReference>
<dbReference type="FunFam" id="3.40.50.1820:FF:000173">
    <property type="entry name" value="Alpha/beta hydrolase"/>
    <property type="match status" value="1"/>
</dbReference>
<dbReference type="Pfam" id="PF01243">
    <property type="entry name" value="PNPOx_N"/>
    <property type="match status" value="1"/>
</dbReference>
<dbReference type="InterPro" id="IPR011576">
    <property type="entry name" value="Pyridox_Oxase_N"/>
</dbReference>
<name>A0A0P1GM53_9RHOB</name>
<evidence type="ECO:0000256" key="2">
    <source>
        <dbReference type="SAM" id="Coils"/>
    </source>
</evidence>
<gene>
    <name evidence="5" type="primary">dhaA</name>
    <name evidence="5" type="ORF">TM5383_00569</name>
</gene>
<evidence type="ECO:0000256" key="1">
    <source>
        <dbReference type="ARBA" id="ARBA00022801"/>
    </source>
</evidence>
<proteinExistence type="predicted"/>
<evidence type="ECO:0000259" key="3">
    <source>
        <dbReference type="Pfam" id="PF00561"/>
    </source>
</evidence>
<evidence type="ECO:0000313" key="6">
    <source>
        <dbReference type="Proteomes" id="UP000051681"/>
    </source>
</evidence>
<keyword evidence="1 5" id="KW-0378">Hydrolase</keyword>
<dbReference type="PRINTS" id="PR00412">
    <property type="entry name" value="EPOXHYDRLASE"/>
</dbReference>
<keyword evidence="6" id="KW-1185">Reference proteome</keyword>
<dbReference type="STRING" id="340021.TM5383_00569"/>
<dbReference type="InterPro" id="IPR000639">
    <property type="entry name" value="Epox_hydrolase-like"/>
</dbReference>
<dbReference type="Pfam" id="PF00561">
    <property type="entry name" value="Abhydrolase_1"/>
    <property type="match status" value="1"/>
</dbReference>
<keyword evidence="2" id="KW-0175">Coiled coil</keyword>
<dbReference type="SUPFAM" id="SSF53474">
    <property type="entry name" value="alpha/beta-Hydrolases"/>
    <property type="match status" value="1"/>
</dbReference>
<dbReference type="InterPro" id="IPR000073">
    <property type="entry name" value="AB_hydrolase_1"/>
</dbReference>
<dbReference type="GO" id="GO:0018786">
    <property type="term" value="F:haloalkane dehalogenase activity"/>
    <property type="evidence" value="ECO:0007669"/>
    <property type="project" value="UniProtKB-EC"/>
</dbReference>
<dbReference type="InterPro" id="IPR029058">
    <property type="entry name" value="AB_hydrolase_fold"/>
</dbReference>
<feature type="coiled-coil region" evidence="2">
    <location>
        <begin position="172"/>
        <end position="199"/>
    </location>
</feature>
<evidence type="ECO:0000259" key="4">
    <source>
        <dbReference type="Pfam" id="PF01243"/>
    </source>
</evidence>
<protein>
    <submittedName>
        <fullName evidence="5">Haloalkane dehalogenase</fullName>
        <ecNumber evidence="5">3.8.1.5</ecNumber>
    </submittedName>
</protein>
<feature type="domain" description="Pyridoxamine 5'-phosphate oxidase N-terminal" evidence="4">
    <location>
        <begin position="42"/>
        <end position="132"/>
    </location>
</feature>
<dbReference type="RefSeq" id="WP_082645370.1">
    <property type="nucleotide sequence ID" value="NZ_CYSF01000003.1"/>
</dbReference>
<organism evidence="5 6">
    <name type="scientific">Thalassovita mediterranea</name>
    <dbReference type="NCBI Taxonomy" id="340021"/>
    <lineage>
        <taxon>Bacteria</taxon>
        <taxon>Pseudomonadati</taxon>
        <taxon>Pseudomonadota</taxon>
        <taxon>Alphaproteobacteria</taxon>
        <taxon>Rhodobacterales</taxon>
        <taxon>Roseobacteraceae</taxon>
        <taxon>Thalassovita</taxon>
    </lineage>
</organism>
<dbReference type="OrthoDB" id="9804723at2"/>
<dbReference type="PANTHER" id="PTHR42977">
    <property type="entry name" value="HYDROLASE-RELATED"/>
    <property type="match status" value="1"/>
</dbReference>
<reference evidence="5 6" key="1">
    <citation type="submission" date="2015-09" db="EMBL/GenBank/DDBJ databases">
        <authorList>
            <consortium name="Swine Surveillance"/>
        </authorList>
    </citation>
    <scope>NUCLEOTIDE SEQUENCE [LARGE SCALE GENOMIC DNA]</scope>
    <source>
        <strain evidence="5 6">CECT 8383</strain>
    </source>
</reference>